<protein>
    <submittedName>
        <fullName evidence="1">Uncharacterized protein</fullName>
    </submittedName>
</protein>
<organism evidence="1 2">
    <name type="scientific">Spirodela intermedia</name>
    <name type="common">Intermediate duckweed</name>
    <dbReference type="NCBI Taxonomy" id="51605"/>
    <lineage>
        <taxon>Eukaryota</taxon>
        <taxon>Viridiplantae</taxon>
        <taxon>Streptophyta</taxon>
        <taxon>Embryophyta</taxon>
        <taxon>Tracheophyta</taxon>
        <taxon>Spermatophyta</taxon>
        <taxon>Magnoliopsida</taxon>
        <taxon>Liliopsida</taxon>
        <taxon>Araceae</taxon>
        <taxon>Lemnoideae</taxon>
        <taxon>Spirodela</taxon>
    </lineage>
</organism>
<name>A0A7I8K9E6_SPIIN</name>
<gene>
    <name evidence="1" type="ORF">SI8410_04004863</name>
</gene>
<dbReference type="AlphaFoldDB" id="A0A7I8K9E6"/>
<evidence type="ECO:0000313" key="2">
    <source>
        <dbReference type="Proteomes" id="UP000663760"/>
    </source>
</evidence>
<proteinExistence type="predicted"/>
<accession>A0A7I8K9E6</accession>
<keyword evidence="2" id="KW-1185">Reference proteome</keyword>
<dbReference type="Proteomes" id="UP000663760">
    <property type="component" value="Chromosome 4"/>
</dbReference>
<reference evidence="1" key="1">
    <citation type="submission" date="2020-02" db="EMBL/GenBank/DDBJ databases">
        <authorList>
            <person name="Scholz U."/>
            <person name="Mascher M."/>
            <person name="Fiebig A."/>
        </authorList>
    </citation>
    <scope>NUCLEOTIDE SEQUENCE</scope>
</reference>
<dbReference type="OrthoDB" id="1587117at2759"/>
<evidence type="ECO:0000313" key="1">
    <source>
        <dbReference type="EMBL" id="CAA7394202.1"/>
    </source>
</evidence>
<sequence length="99" mass="10824">MRVATEESMATKAEKGNFCHGLLGKHGDCSIAKESGRTCMKPVERMTPEAKAFTTKKRFLSGDSAGTDREKSGKQMPIMLATRMVAMAMTFSFRALGRS</sequence>
<dbReference type="EMBL" id="LR746267">
    <property type="protein sequence ID" value="CAA7394202.1"/>
    <property type="molecule type" value="Genomic_DNA"/>
</dbReference>